<keyword evidence="1" id="KW-0812">Transmembrane</keyword>
<evidence type="ECO:0000313" key="3">
    <source>
        <dbReference type="EMBL" id="SUM32177.1"/>
    </source>
</evidence>
<dbReference type="OrthoDB" id="9869757at2"/>
<dbReference type="RefSeq" id="WP_042739711.1">
    <property type="nucleotide sequence ID" value="NZ_BKAX01000001.1"/>
</dbReference>
<dbReference type="EMBL" id="BKAX01000001">
    <property type="protein sequence ID" value="GEQ04599.1"/>
    <property type="molecule type" value="Genomic_DNA"/>
</dbReference>
<keyword evidence="1" id="KW-1133">Transmembrane helix</keyword>
<reference evidence="3 4" key="1">
    <citation type="submission" date="2018-06" db="EMBL/GenBank/DDBJ databases">
        <authorList>
            <consortium name="Pathogen Informatics"/>
            <person name="Doyle S."/>
        </authorList>
    </citation>
    <scope>NUCLEOTIDE SEQUENCE [LARGE SCALE GENOMIC DNA]</scope>
    <source>
        <strain evidence="3 4">NCTC12195</strain>
    </source>
</reference>
<reference evidence="2 5" key="2">
    <citation type="submission" date="2019-07" db="EMBL/GenBank/DDBJ databases">
        <title>Whole genome shotgun sequence of Staphylococcus gallinarum NBRC 109767.</title>
        <authorList>
            <person name="Hosoyama A."/>
            <person name="Uohara A."/>
            <person name="Ohji S."/>
            <person name="Ichikawa N."/>
        </authorList>
    </citation>
    <scope>NUCLEOTIDE SEQUENCE [LARGE SCALE GENOMIC DNA]</scope>
    <source>
        <strain evidence="2 5">NBRC 109767</strain>
    </source>
</reference>
<dbReference type="AlphaFoldDB" id="A0A0D0QUB1"/>
<dbReference type="Proteomes" id="UP000321057">
    <property type="component" value="Unassembled WGS sequence"/>
</dbReference>
<proteinExistence type="predicted"/>
<gene>
    <name evidence="3" type="ORF">NCTC12195_01618</name>
    <name evidence="2" type="ORF">SGA02_04270</name>
</gene>
<feature type="transmembrane region" description="Helical" evidence="1">
    <location>
        <begin position="12"/>
        <end position="34"/>
    </location>
</feature>
<protein>
    <submittedName>
        <fullName evidence="3">Uncharacterized protein</fullName>
    </submittedName>
</protein>
<evidence type="ECO:0000313" key="2">
    <source>
        <dbReference type="EMBL" id="GEQ04599.1"/>
    </source>
</evidence>
<keyword evidence="5" id="KW-1185">Reference proteome</keyword>
<evidence type="ECO:0000313" key="5">
    <source>
        <dbReference type="Proteomes" id="UP000321057"/>
    </source>
</evidence>
<feature type="transmembrane region" description="Helical" evidence="1">
    <location>
        <begin position="54"/>
        <end position="74"/>
    </location>
</feature>
<accession>A0A0D0QUB1</accession>
<organism evidence="3 4">
    <name type="scientific">Staphylococcus gallinarum</name>
    <dbReference type="NCBI Taxonomy" id="1293"/>
    <lineage>
        <taxon>Bacteria</taxon>
        <taxon>Bacillati</taxon>
        <taxon>Bacillota</taxon>
        <taxon>Bacilli</taxon>
        <taxon>Bacillales</taxon>
        <taxon>Staphylococcaceae</taxon>
        <taxon>Staphylococcus</taxon>
    </lineage>
</organism>
<name>A0A0D0QUB1_STAGA</name>
<dbReference type="Proteomes" id="UP000255277">
    <property type="component" value="Unassembled WGS sequence"/>
</dbReference>
<keyword evidence="1" id="KW-0472">Membrane</keyword>
<dbReference type="EMBL" id="UHDK01000001">
    <property type="protein sequence ID" value="SUM32177.1"/>
    <property type="molecule type" value="Genomic_DNA"/>
</dbReference>
<evidence type="ECO:0000313" key="4">
    <source>
        <dbReference type="Proteomes" id="UP000255277"/>
    </source>
</evidence>
<sequence length="75" mass="8550">MEKFGLWIRRIAILALTCLLIQGVIRMIMQYFGWPPYDKPLLIVGAAMVLLSELIKNKNLNLFVFAIGFILVIIA</sequence>
<evidence type="ECO:0000256" key="1">
    <source>
        <dbReference type="SAM" id="Phobius"/>
    </source>
</evidence>